<feature type="binding site" evidence="6">
    <location>
        <position position="259"/>
    </location>
    <ligand>
        <name>substrate</name>
    </ligand>
</feature>
<dbReference type="PANTHER" id="PTHR12544:SF29">
    <property type="entry name" value="GLUTAMINASE"/>
    <property type="match status" value="1"/>
</dbReference>
<dbReference type="InterPro" id="IPR012338">
    <property type="entry name" value="Beta-lactam/transpept-like"/>
</dbReference>
<evidence type="ECO:0000256" key="1">
    <source>
        <dbReference type="ARBA" id="ARBA00011076"/>
    </source>
</evidence>
<comment type="similarity">
    <text evidence="1 6">Belongs to the glutaminase family.</text>
</comment>
<feature type="binding site" evidence="6">
    <location>
        <position position="241"/>
    </location>
    <ligand>
        <name>substrate</name>
    </ligand>
</feature>
<protein>
    <recommendedName>
        <fullName evidence="3 6">Glutaminase</fullName>
        <ecNumber evidence="3 6">3.5.1.2</ecNumber>
    </recommendedName>
</protein>
<dbReference type="SMART" id="SM00100">
    <property type="entry name" value="cNMP"/>
    <property type="match status" value="1"/>
</dbReference>
<dbReference type="HAMAP" id="MF_00313">
    <property type="entry name" value="Glutaminase"/>
    <property type="match status" value="1"/>
</dbReference>
<dbReference type="CDD" id="cd00038">
    <property type="entry name" value="CAP_ED"/>
    <property type="match status" value="1"/>
</dbReference>
<dbReference type="PROSITE" id="PS50042">
    <property type="entry name" value="CNMP_BINDING_3"/>
    <property type="match status" value="1"/>
</dbReference>
<dbReference type="EMBL" id="BRVS01000008">
    <property type="protein sequence ID" value="GLB67710.1"/>
    <property type="molecule type" value="Genomic_DNA"/>
</dbReference>
<accession>A0ABQ5MUT6</accession>
<evidence type="ECO:0000256" key="5">
    <source>
        <dbReference type="ARBA" id="ARBA00049534"/>
    </source>
</evidence>
<name>A0ABQ5MUT6_9MICC</name>
<dbReference type="NCBIfam" id="TIGR03814">
    <property type="entry name" value="Gln_ase"/>
    <property type="match status" value="1"/>
</dbReference>
<organism evidence="9 10">
    <name type="scientific">Arthrobacter mangrovi</name>
    <dbReference type="NCBI Taxonomy" id="2966350"/>
    <lineage>
        <taxon>Bacteria</taxon>
        <taxon>Bacillati</taxon>
        <taxon>Actinomycetota</taxon>
        <taxon>Actinomycetes</taxon>
        <taxon>Micrococcales</taxon>
        <taxon>Micrococcaceae</taxon>
        <taxon>Arthrobacter</taxon>
    </lineage>
</organism>
<feature type="binding site" evidence="6">
    <location>
        <position position="158"/>
    </location>
    <ligand>
        <name>substrate</name>
    </ligand>
</feature>
<evidence type="ECO:0000256" key="2">
    <source>
        <dbReference type="ARBA" id="ARBA00011881"/>
    </source>
</evidence>
<dbReference type="SUPFAM" id="SSF56601">
    <property type="entry name" value="beta-lactamase/transpeptidase-like"/>
    <property type="match status" value="1"/>
</dbReference>
<dbReference type="InterPro" id="IPR002645">
    <property type="entry name" value="STAS_dom"/>
</dbReference>
<feature type="binding site" evidence="6">
    <location>
        <position position="64"/>
    </location>
    <ligand>
        <name>substrate</name>
    </ligand>
</feature>
<reference evidence="9 10" key="1">
    <citation type="journal article" date="2023" name="Int. J. Syst. Evol. Microbiol.">
        <title>Arthrobacter mangrovi sp. nov., an actinobacterium isolated from the rhizosphere of a mangrove.</title>
        <authorList>
            <person name="Hamada M."/>
            <person name="Saitou S."/>
            <person name="Enomoto N."/>
            <person name="Nanri K."/>
            <person name="Hidaka K."/>
            <person name="Miura T."/>
            <person name="Tamura T."/>
        </authorList>
    </citation>
    <scope>NUCLEOTIDE SEQUENCE [LARGE SCALE GENOMIC DNA]</scope>
    <source>
        <strain evidence="9 10">NBRC 112813</strain>
    </source>
</reference>
<keyword evidence="10" id="KW-1185">Reference proteome</keyword>
<dbReference type="Pfam" id="PF04960">
    <property type="entry name" value="Glutaminase"/>
    <property type="match status" value="1"/>
</dbReference>
<dbReference type="InterPro" id="IPR015868">
    <property type="entry name" value="Glutaminase"/>
</dbReference>
<dbReference type="Gene3D" id="3.30.750.24">
    <property type="entry name" value="STAS domain"/>
    <property type="match status" value="1"/>
</dbReference>
<feature type="domain" description="Cyclic nucleotide-binding" evidence="7">
    <location>
        <begin position="470"/>
        <end position="572"/>
    </location>
</feature>
<dbReference type="InterPro" id="IPR018490">
    <property type="entry name" value="cNMP-bd_dom_sf"/>
</dbReference>
<feature type="domain" description="STAS" evidence="8">
    <location>
        <begin position="347"/>
        <end position="411"/>
    </location>
</feature>
<evidence type="ECO:0000313" key="10">
    <source>
        <dbReference type="Proteomes" id="UP001209654"/>
    </source>
</evidence>
<feature type="binding site" evidence="6">
    <location>
        <position position="165"/>
    </location>
    <ligand>
        <name>substrate</name>
    </ligand>
</feature>
<gene>
    <name evidence="9" type="primary">glsA1</name>
    <name evidence="6" type="synonym">glsA</name>
    <name evidence="9" type="ORF">AHIS1636_21500</name>
</gene>
<evidence type="ECO:0000259" key="8">
    <source>
        <dbReference type="PROSITE" id="PS50801"/>
    </source>
</evidence>
<evidence type="ECO:0000313" key="9">
    <source>
        <dbReference type="EMBL" id="GLB67710.1"/>
    </source>
</evidence>
<evidence type="ECO:0000256" key="4">
    <source>
        <dbReference type="ARBA" id="ARBA00022801"/>
    </source>
</evidence>
<keyword evidence="6" id="KW-0007">Acetylation</keyword>
<evidence type="ECO:0000256" key="6">
    <source>
        <dbReference type="HAMAP-Rule" id="MF_00313"/>
    </source>
</evidence>
<sequence>MDSPIQTYLQALHDEIAGIRDGTPDSSIPGIAGVDPDRFGICLATADGYVYEVGDTREDFTIQSISKPLTYGLALADLGAEAVDGKIDVEPSGDAFNELSLAEGTGRPANAMINAGAIAAASLVKGRGGSSRFERILKTYSDFAGRELDYSARVYESERRSGFRNYAMGYLLRQFNILEQDPVPVLEDYFRQCSVLVTCRDLAMVAATLANAGANPVSGKQVLELDVVERVLSVMATCGMYDDAGSWLSSVGMPAKSGVGGGIIAVLPGQVGVGIYAPPLDGHGTSVRGAAACRRLSRDLGLHFVHAARTGRSAIHASYDITAAPSGIRRNDEGAEVLRSHGHRARIIELNGDLLFAGTESVIREVSAQSPDVELVILDLRRVDETGRVAAKLLPRLRDALADAGCGLLLIDPGGVLAGALGSSEDGGDGCAPAFGTRRAAVEDAENQLIARYGSELCLPETVAVPDSPALGSLDPAVAKALAERMEPREYDDGDVIRRAGQRFGGIYFISSGKVASSLPAPGGGRIRISTLSAGMTFGELALASDDRQETTVKAVGPVQVSVLTAEAMAEIEAGDPRLAVELWKTLTRDAYVRVDQYLRETAIRDDGR</sequence>
<evidence type="ECO:0000259" key="7">
    <source>
        <dbReference type="PROSITE" id="PS50042"/>
    </source>
</evidence>
<dbReference type="PROSITE" id="PS50801">
    <property type="entry name" value="STAS"/>
    <property type="match status" value="1"/>
</dbReference>
<dbReference type="RefSeq" id="WP_264795811.1">
    <property type="nucleotide sequence ID" value="NZ_BRVS01000008.1"/>
</dbReference>
<comment type="caution">
    <text evidence="9">The sequence shown here is derived from an EMBL/GenBank/DDBJ whole genome shotgun (WGS) entry which is preliminary data.</text>
</comment>
<dbReference type="Gene3D" id="3.40.710.10">
    <property type="entry name" value="DD-peptidase/beta-lactamase superfamily"/>
    <property type="match status" value="1"/>
</dbReference>
<dbReference type="Gene3D" id="2.60.120.10">
    <property type="entry name" value="Jelly Rolls"/>
    <property type="match status" value="1"/>
</dbReference>
<dbReference type="SUPFAM" id="SSF51206">
    <property type="entry name" value="cAMP-binding domain-like"/>
    <property type="match status" value="1"/>
</dbReference>
<dbReference type="InterPro" id="IPR036513">
    <property type="entry name" value="STAS_dom_sf"/>
</dbReference>
<dbReference type="Pfam" id="PF00027">
    <property type="entry name" value="cNMP_binding"/>
    <property type="match status" value="1"/>
</dbReference>
<proteinExistence type="inferred from homology"/>
<feature type="binding site" evidence="6">
    <location>
        <position position="189"/>
    </location>
    <ligand>
        <name>substrate</name>
    </ligand>
</feature>
<evidence type="ECO:0000256" key="3">
    <source>
        <dbReference type="ARBA" id="ARBA00012918"/>
    </source>
</evidence>
<comment type="catalytic activity">
    <reaction evidence="5 6">
        <text>L-glutamine + H2O = L-glutamate + NH4(+)</text>
        <dbReference type="Rhea" id="RHEA:15889"/>
        <dbReference type="ChEBI" id="CHEBI:15377"/>
        <dbReference type="ChEBI" id="CHEBI:28938"/>
        <dbReference type="ChEBI" id="CHEBI:29985"/>
        <dbReference type="ChEBI" id="CHEBI:58359"/>
        <dbReference type="EC" id="3.5.1.2"/>
    </reaction>
</comment>
<comment type="subunit">
    <text evidence="2 6">Homotetramer.</text>
</comment>
<dbReference type="InterPro" id="IPR000595">
    <property type="entry name" value="cNMP-bd_dom"/>
</dbReference>
<dbReference type="InterPro" id="IPR014710">
    <property type="entry name" value="RmlC-like_jellyroll"/>
</dbReference>
<dbReference type="Proteomes" id="UP001209654">
    <property type="component" value="Unassembled WGS sequence"/>
</dbReference>
<dbReference type="PANTHER" id="PTHR12544">
    <property type="entry name" value="GLUTAMINASE"/>
    <property type="match status" value="1"/>
</dbReference>
<dbReference type="EC" id="3.5.1.2" evidence="3 6"/>
<feature type="binding site" evidence="6">
    <location>
        <position position="114"/>
    </location>
    <ligand>
        <name>substrate</name>
    </ligand>
</feature>
<keyword evidence="4 6" id="KW-0378">Hydrolase</keyword>